<sequence length="242" mass="27580">MRGSQPLLGLLDRSKPVKIDIVMPVLNEAEVITQSLERLQSLRVRGHRVILVDGGSRDATLANSAGLVDEVRVSAAGRALQMNEGARAQSGDVLLFLHADTRLPADAEAALEAFYGSARDWGRFDVRLSGRRPELRMIERMMSWRSRLTGIATGDQAMFVRRQTLVSVGGFPEIPLMEDVELSKRLRQRSRPYCVSSPVITSSRRWEQHGVWRTVILMWRLRFDYWRGTPPEELTKRYYRSD</sequence>
<dbReference type="InterPro" id="IPR001173">
    <property type="entry name" value="Glyco_trans_2-like"/>
</dbReference>
<dbReference type="SUPFAM" id="SSF53448">
    <property type="entry name" value="Nucleotide-diphospho-sugar transferases"/>
    <property type="match status" value="1"/>
</dbReference>
<dbReference type="NCBIfam" id="TIGR04283">
    <property type="entry name" value="glyco_like_mftF"/>
    <property type="match status" value="1"/>
</dbReference>
<comment type="subcellular location">
    <subcellularLocation>
        <location evidence="1">Cell membrane</location>
    </subcellularLocation>
</comment>
<dbReference type="GO" id="GO:0016757">
    <property type="term" value="F:glycosyltransferase activity"/>
    <property type="evidence" value="ECO:0007669"/>
    <property type="project" value="UniProtKB-KW"/>
</dbReference>
<dbReference type="CDD" id="cd02522">
    <property type="entry name" value="GT_2_like_a"/>
    <property type="match status" value="1"/>
</dbReference>
<evidence type="ECO:0000313" key="7">
    <source>
        <dbReference type="EMBL" id="QCF25724.1"/>
    </source>
</evidence>
<dbReference type="Pfam" id="PF00535">
    <property type="entry name" value="Glycos_transf_2"/>
    <property type="match status" value="1"/>
</dbReference>
<keyword evidence="8" id="KW-1185">Reference proteome</keyword>
<evidence type="ECO:0000259" key="6">
    <source>
        <dbReference type="Pfam" id="PF00535"/>
    </source>
</evidence>
<keyword evidence="5" id="KW-0472">Membrane</keyword>
<name>A0A4P7XGZ8_9ALTE</name>
<dbReference type="Gene3D" id="3.90.550.10">
    <property type="entry name" value="Spore Coat Polysaccharide Biosynthesis Protein SpsA, Chain A"/>
    <property type="match status" value="1"/>
</dbReference>
<dbReference type="Proteomes" id="UP000298049">
    <property type="component" value="Chromosome"/>
</dbReference>
<feature type="domain" description="Glycosyltransferase 2-like" evidence="6">
    <location>
        <begin position="21"/>
        <end position="107"/>
    </location>
</feature>
<evidence type="ECO:0000313" key="8">
    <source>
        <dbReference type="Proteomes" id="UP000298049"/>
    </source>
</evidence>
<evidence type="ECO:0000256" key="3">
    <source>
        <dbReference type="ARBA" id="ARBA00022676"/>
    </source>
</evidence>
<evidence type="ECO:0000256" key="4">
    <source>
        <dbReference type="ARBA" id="ARBA00022679"/>
    </source>
</evidence>
<keyword evidence="2" id="KW-1003">Cell membrane</keyword>
<evidence type="ECO:0000256" key="2">
    <source>
        <dbReference type="ARBA" id="ARBA00022475"/>
    </source>
</evidence>
<reference evidence="7 8" key="1">
    <citation type="submission" date="2018-07" db="EMBL/GenBank/DDBJ databases">
        <title>Marsedoiliclastica nanhaica gen. nov. sp. nov., a novel marine hydrocarbonoclastic bacterium isolated from an in-situ enriched hydrocarbon-degrading consortium in deep-sea sediment.</title>
        <authorList>
            <person name="Dong C."/>
            <person name="Ma T."/>
            <person name="Liu R."/>
            <person name="Shao Z."/>
        </authorList>
    </citation>
    <scope>NUCLEOTIDE SEQUENCE [LARGE SCALE GENOMIC DNA]</scope>
    <source>
        <strain evidence="8">soil36-7</strain>
    </source>
</reference>
<dbReference type="AlphaFoldDB" id="A0A4P7XGZ8"/>
<keyword evidence="3" id="KW-0328">Glycosyltransferase</keyword>
<evidence type="ECO:0000256" key="1">
    <source>
        <dbReference type="ARBA" id="ARBA00004236"/>
    </source>
</evidence>
<keyword evidence="4 7" id="KW-0808">Transferase</keyword>
<dbReference type="PANTHER" id="PTHR43646">
    <property type="entry name" value="GLYCOSYLTRANSFERASE"/>
    <property type="match status" value="1"/>
</dbReference>
<dbReference type="OrthoDB" id="5291101at2"/>
<dbReference type="KEGG" id="hmi:soil367_07225"/>
<protein>
    <submittedName>
        <fullName evidence="7">Glycosyltransferase</fullName>
    </submittedName>
</protein>
<dbReference type="GO" id="GO:0005886">
    <property type="term" value="C:plasma membrane"/>
    <property type="evidence" value="ECO:0007669"/>
    <property type="project" value="UniProtKB-SubCell"/>
</dbReference>
<evidence type="ECO:0000256" key="5">
    <source>
        <dbReference type="ARBA" id="ARBA00023136"/>
    </source>
</evidence>
<dbReference type="InterPro" id="IPR026461">
    <property type="entry name" value="Trfase_2_rSAM/seldom_assoc"/>
</dbReference>
<dbReference type="EMBL" id="CP031093">
    <property type="protein sequence ID" value="QCF25724.1"/>
    <property type="molecule type" value="Genomic_DNA"/>
</dbReference>
<gene>
    <name evidence="7" type="ORF">soil367_07225</name>
</gene>
<dbReference type="PANTHER" id="PTHR43646:SF2">
    <property type="entry name" value="GLYCOSYLTRANSFERASE 2-LIKE DOMAIN-CONTAINING PROTEIN"/>
    <property type="match status" value="1"/>
</dbReference>
<organism evidence="7 8">
    <name type="scientific">Hydrocarboniclastica marina</name>
    <dbReference type="NCBI Taxonomy" id="2259620"/>
    <lineage>
        <taxon>Bacteria</taxon>
        <taxon>Pseudomonadati</taxon>
        <taxon>Pseudomonadota</taxon>
        <taxon>Gammaproteobacteria</taxon>
        <taxon>Alteromonadales</taxon>
        <taxon>Alteromonadaceae</taxon>
        <taxon>Hydrocarboniclastica</taxon>
    </lineage>
</organism>
<accession>A0A4P7XGZ8</accession>
<dbReference type="InterPro" id="IPR029044">
    <property type="entry name" value="Nucleotide-diphossugar_trans"/>
</dbReference>
<proteinExistence type="predicted"/>